<feature type="domain" description="Peptidase S9A N-terminal" evidence="8">
    <location>
        <begin position="31"/>
        <end position="219"/>
    </location>
</feature>
<dbReference type="FunFam" id="3.40.50.1820:FF:000050">
    <property type="entry name" value="prolyl endopeptidase-like isoform X2"/>
    <property type="match status" value="1"/>
</dbReference>
<comment type="similarity">
    <text evidence="1 6">Belongs to the peptidase S9A family.</text>
</comment>
<keyword evidence="4 6" id="KW-0720">Serine protease</keyword>
<dbReference type="Gene3D" id="2.130.10.120">
    <property type="entry name" value="Prolyl oligopeptidase, N-terminal domain"/>
    <property type="match status" value="1"/>
</dbReference>
<protein>
    <recommendedName>
        <fullName evidence="6">Prolyl endopeptidase</fullName>
        <ecNumber evidence="6">3.4.21.-</ecNumber>
    </recommendedName>
</protein>
<dbReference type="SUPFAM" id="SSF53474">
    <property type="entry name" value="alpha/beta-Hydrolases"/>
    <property type="match status" value="1"/>
</dbReference>
<dbReference type="Proteomes" id="UP000770717">
    <property type="component" value="Unassembled WGS sequence"/>
</dbReference>
<name>A0A8J6K9U5_ELECQ</name>
<dbReference type="InterPro" id="IPR029058">
    <property type="entry name" value="AB_hydrolase_fold"/>
</dbReference>
<dbReference type="Pfam" id="PF00326">
    <property type="entry name" value="Peptidase_S9"/>
    <property type="match status" value="1"/>
</dbReference>
<dbReference type="GO" id="GO:0005794">
    <property type="term" value="C:Golgi apparatus"/>
    <property type="evidence" value="ECO:0007669"/>
    <property type="project" value="TreeGrafter"/>
</dbReference>
<sequence length="507" mass="57670">MPHRVLFHTKQDNLQCRSVYVTDFSGEATTRLVYHEEDPRFFVDLYVTRDRRFLTINSNSKTSSEVWLVDCSSPFKSPALVQTRLPGAIYHVEHKNGCLYILTTYGEPAEYKLMKAPVSGDIQQWKPIYQMPAESRLLDMEMLEDYCVMFLRQNNELHMDVTSLSGGLVTRSVKLPTWACALQPDLHPEDKTNTIRFYLESPVHHPVMFSYSVLDDRLSVEADYNREKSEACHVVRTKAKSKDGTLVPVTIFYKGERGLGERPLLVHVYGAYGMDLNMSFKPEKRMLVDDGWVLVYCHVRGGGELGCNWHKLGNLENKQNGLDDLEACIVHVHDQGFSLPSRTALEAASAGGVLAGALFNARPWLFQAMVLEAPFLDVLTTMMDPSLPLTIEEQEEWGSPQTNAQHYMTIQAYCPYQNITPQNHPSVLITAYENDQRVPLIGLLRYMKKLRTAALCHFQTSALPDWRMPNILMDVHPGGSHCESLSWEDSLKKVAAQLTFLHKELKI</sequence>
<dbReference type="GO" id="GO:0004252">
    <property type="term" value="F:serine-type endopeptidase activity"/>
    <property type="evidence" value="ECO:0007669"/>
    <property type="project" value="UniProtKB-UniRule"/>
</dbReference>
<dbReference type="PANTHER" id="PTHR11757">
    <property type="entry name" value="PROTEASE FAMILY S9A OLIGOPEPTIDASE"/>
    <property type="match status" value="1"/>
</dbReference>
<evidence type="ECO:0000313" key="9">
    <source>
        <dbReference type="EMBL" id="KAG9484431.1"/>
    </source>
</evidence>
<keyword evidence="10" id="KW-1185">Reference proteome</keyword>
<dbReference type="PANTHER" id="PTHR11757:SF19">
    <property type="entry name" value="PROLYL ENDOPEPTIDASE-LIKE"/>
    <property type="match status" value="1"/>
</dbReference>
<reference evidence="9" key="1">
    <citation type="thesis" date="2020" institute="ProQuest LLC" country="789 East Eisenhower Parkway, Ann Arbor, MI, USA">
        <title>Comparative Genomics and Chromosome Evolution.</title>
        <authorList>
            <person name="Mudd A.B."/>
        </authorList>
    </citation>
    <scope>NUCLEOTIDE SEQUENCE</scope>
    <source>
        <strain evidence="9">HN-11 Male</strain>
        <tissue evidence="9">Kidney and liver</tissue>
    </source>
</reference>
<evidence type="ECO:0000313" key="10">
    <source>
        <dbReference type="Proteomes" id="UP000770717"/>
    </source>
</evidence>
<evidence type="ECO:0000256" key="1">
    <source>
        <dbReference type="ARBA" id="ARBA00005228"/>
    </source>
</evidence>
<dbReference type="InterPro" id="IPR001375">
    <property type="entry name" value="Peptidase_S9_cat"/>
</dbReference>
<evidence type="ECO:0000259" key="7">
    <source>
        <dbReference type="Pfam" id="PF00326"/>
    </source>
</evidence>
<evidence type="ECO:0000256" key="6">
    <source>
        <dbReference type="RuleBase" id="RU368024"/>
    </source>
</evidence>
<evidence type="ECO:0000256" key="4">
    <source>
        <dbReference type="ARBA" id="ARBA00022825"/>
    </source>
</evidence>
<evidence type="ECO:0000256" key="3">
    <source>
        <dbReference type="ARBA" id="ARBA00022801"/>
    </source>
</evidence>
<comment type="function">
    <text evidence="5">Serine peptidase whose precise substrate specificity remains unclear. Does not cleave peptides after a arginine or lysine residue. Regulates trans-Golgi network morphology and sorting by regulating the membrane binding of the AP-1 complex. May play a role in the regulation of synaptic vesicle exocytosis.</text>
</comment>
<feature type="domain" description="Peptidase S9 prolyl oligopeptidase catalytic" evidence="7">
    <location>
        <begin position="279"/>
        <end position="505"/>
    </location>
</feature>
<dbReference type="EC" id="3.4.21.-" evidence="6"/>
<keyword evidence="2 6" id="KW-0645">Protease</keyword>
<organism evidence="9 10">
    <name type="scientific">Eleutherodactylus coqui</name>
    <name type="common">Puerto Rican coqui</name>
    <dbReference type="NCBI Taxonomy" id="57060"/>
    <lineage>
        <taxon>Eukaryota</taxon>
        <taxon>Metazoa</taxon>
        <taxon>Chordata</taxon>
        <taxon>Craniata</taxon>
        <taxon>Vertebrata</taxon>
        <taxon>Euteleostomi</taxon>
        <taxon>Amphibia</taxon>
        <taxon>Batrachia</taxon>
        <taxon>Anura</taxon>
        <taxon>Neobatrachia</taxon>
        <taxon>Hyloidea</taxon>
        <taxon>Eleutherodactylidae</taxon>
        <taxon>Eleutherodactylinae</taxon>
        <taxon>Eleutherodactylus</taxon>
        <taxon>Eleutherodactylus</taxon>
    </lineage>
</organism>
<comment type="caution">
    <text evidence="9">The sequence shown here is derived from an EMBL/GenBank/DDBJ whole genome shotgun (WGS) entry which is preliminary data.</text>
</comment>
<evidence type="ECO:0000256" key="2">
    <source>
        <dbReference type="ARBA" id="ARBA00022670"/>
    </source>
</evidence>
<dbReference type="InterPro" id="IPR023302">
    <property type="entry name" value="Pept_S9A_N"/>
</dbReference>
<gene>
    <name evidence="9" type="ORF">GDO78_010028</name>
</gene>
<dbReference type="Gene3D" id="3.40.50.1820">
    <property type="entry name" value="alpha/beta hydrolase"/>
    <property type="match status" value="1"/>
</dbReference>
<dbReference type="GO" id="GO:0006508">
    <property type="term" value="P:proteolysis"/>
    <property type="evidence" value="ECO:0007669"/>
    <property type="project" value="UniProtKB-KW"/>
</dbReference>
<accession>A0A8J6K9U5</accession>
<dbReference type="AlphaFoldDB" id="A0A8J6K9U5"/>
<proteinExistence type="inferred from homology"/>
<evidence type="ECO:0000256" key="5">
    <source>
        <dbReference type="ARBA" id="ARBA00045448"/>
    </source>
</evidence>
<dbReference type="OrthoDB" id="248387at2759"/>
<dbReference type="PRINTS" id="PR00862">
    <property type="entry name" value="PROLIGOPTASE"/>
</dbReference>
<dbReference type="GO" id="GO:0005856">
    <property type="term" value="C:cytoskeleton"/>
    <property type="evidence" value="ECO:0007669"/>
    <property type="project" value="TreeGrafter"/>
</dbReference>
<dbReference type="SUPFAM" id="SSF50993">
    <property type="entry name" value="Peptidase/esterase 'gauge' domain"/>
    <property type="match status" value="1"/>
</dbReference>
<dbReference type="InterPro" id="IPR002470">
    <property type="entry name" value="Peptidase_S9A"/>
</dbReference>
<evidence type="ECO:0000259" key="8">
    <source>
        <dbReference type="Pfam" id="PF02897"/>
    </source>
</evidence>
<dbReference type="EMBL" id="WNTK01000005">
    <property type="protein sequence ID" value="KAG9484431.1"/>
    <property type="molecule type" value="Genomic_DNA"/>
</dbReference>
<keyword evidence="3 6" id="KW-0378">Hydrolase</keyword>
<dbReference type="Pfam" id="PF02897">
    <property type="entry name" value="Peptidase_S9_N"/>
    <property type="match status" value="1"/>
</dbReference>
<dbReference type="InterPro" id="IPR051543">
    <property type="entry name" value="Serine_Peptidase_S9A"/>
</dbReference>